<dbReference type="EMBL" id="JBHILM010000028">
    <property type="protein sequence ID" value="MFB5683618.1"/>
    <property type="molecule type" value="Genomic_DNA"/>
</dbReference>
<feature type="transmembrane region" description="Helical" evidence="1">
    <location>
        <begin position="5"/>
        <end position="22"/>
    </location>
</feature>
<organism evidence="3 4">
    <name type="scientific">Paenibacillus terreus</name>
    <dbReference type="NCBI Taxonomy" id="1387834"/>
    <lineage>
        <taxon>Bacteria</taxon>
        <taxon>Bacillati</taxon>
        <taxon>Bacillota</taxon>
        <taxon>Bacilli</taxon>
        <taxon>Bacillales</taxon>
        <taxon>Paenibacillaceae</taxon>
        <taxon>Paenibacillus</taxon>
    </lineage>
</organism>
<accession>A0ABV5BD37</accession>
<dbReference type="InterPro" id="IPR058653">
    <property type="entry name" value="NfeD2_TM"/>
</dbReference>
<feature type="transmembrane region" description="Helical" evidence="1">
    <location>
        <begin position="73"/>
        <end position="96"/>
    </location>
</feature>
<feature type="transmembrane region" description="Helical" evidence="1">
    <location>
        <begin position="42"/>
        <end position="61"/>
    </location>
</feature>
<dbReference type="Pfam" id="PF25842">
    <property type="entry name" value="NfeD_TM"/>
    <property type="match status" value="1"/>
</dbReference>
<dbReference type="Gene3D" id="2.40.50.140">
    <property type="entry name" value="Nucleic acid-binding proteins"/>
    <property type="match status" value="1"/>
</dbReference>
<evidence type="ECO:0000259" key="2">
    <source>
        <dbReference type="Pfam" id="PF25842"/>
    </source>
</evidence>
<keyword evidence="1" id="KW-0472">Membrane</keyword>
<keyword evidence="4" id="KW-1185">Reference proteome</keyword>
<dbReference type="RefSeq" id="WP_375527343.1">
    <property type="nucleotide sequence ID" value="NZ_JBHILM010000028.1"/>
</dbReference>
<comment type="caution">
    <text evidence="3">The sequence shown here is derived from an EMBL/GenBank/DDBJ whole genome shotgun (WGS) entry which is preliminary data.</text>
</comment>
<reference evidence="3 4" key="1">
    <citation type="submission" date="2024-09" db="EMBL/GenBank/DDBJ databases">
        <authorList>
            <person name="Ruan L."/>
        </authorList>
    </citation>
    <scope>NUCLEOTIDE SEQUENCE [LARGE SCALE GENOMIC DNA]</scope>
    <source>
        <strain evidence="3 4">D33</strain>
    </source>
</reference>
<keyword evidence="3" id="KW-0645">Protease</keyword>
<dbReference type="GO" id="GO:0006508">
    <property type="term" value="P:proteolysis"/>
    <property type="evidence" value="ECO:0007669"/>
    <property type="project" value="UniProtKB-KW"/>
</dbReference>
<dbReference type="InterPro" id="IPR012340">
    <property type="entry name" value="NA-bd_OB-fold"/>
</dbReference>
<feature type="domain" description="Membrane protein NfeD2 N-terminal transmembrane" evidence="2">
    <location>
        <begin position="1"/>
        <end position="99"/>
    </location>
</feature>
<keyword evidence="3" id="KW-0378">Hydrolase</keyword>
<keyword evidence="1" id="KW-1133">Transmembrane helix</keyword>
<evidence type="ECO:0000256" key="1">
    <source>
        <dbReference type="SAM" id="Phobius"/>
    </source>
</evidence>
<dbReference type="Proteomes" id="UP001580407">
    <property type="component" value="Unassembled WGS sequence"/>
</dbReference>
<protein>
    <submittedName>
        <fullName evidence="3">Protease</fullName>
    </submittedName>
</protein>
<dbReference type="GO" id="GO:0008233">
    <property type="term" value="F:peptidase activity"/>
    <property type="evidence" value="ECO:0007669"/>
    <property type="project" value="UniProtKB-KW"/>
</dbReference>
<evidence type="ECO:0000313" key="3">
    <source>
        <dbReference type="EMBL" id="MFB5683618.1"/>
    </source>
</evidence>
<keyword evidence="1" id="KW-0812">Transmembrane</keyword>
<sequence>METVFWCFLIGGVLFTLITVFIGDVLGDWLEASFEFPGLDWLKPIVIAGAGTAFGGAGILLSKYTSLGSGAVLAVSLLIAVAAALLVFFGFVIPAANSETSTGFSMRELEGKIGEVTIPVPGKGYGEVMIKFGAANTIHTASSFDGMPLSAGTRIVVVKVSDGVVSVSGLEM</sequence>
<name>A0ABV5BD37_9BACL</name>
<evidence type="ECO:0000313" key="4">
    <source>
        <dbReference type="Proteomes" id="UP001580407"/>
    </source>
</evidence>
<proteinExistence type="predicted"/>
<gene>
    <name evidence="3" type="ORF">ACE3NQ_22140</name>
</gene>